<keyword evidence="2" id="KW-1185">Reference proteome</keyword>
<accession>A0A1G9KBY1</accession>
<evidence type="ECO:0008006" key="3">
    <source>
        <dbReference type="Google" id="ProtNLM"/>
    </source>
</evidence>
<evidence type="ECO:0000313" key="1">
    <source>
        <dbReference type="EMBL" id="SDL46773.1"/>
    </source>
</evidence>
<sequence length="164" mass="18690">MAEIILQNPKLIAPLIKIAFDVNDPISSKACWVMEFTAKHDLSYIYPHLDYFTSNLQSVHLDSSVRPVAKICEYLSIAYFSKTEHKIQKVLSETHLNCIATACFDWLIGNHKVAAQAYSMTCLLLLGRKIDWIHNELRMVLEQNYANGSAAYRARARMTLAKLN</sequence>
<dbReference type="STRING" id="192904.SAMN04488514_101915"/>
<organism evidence="1 2">
    <name type="scientific">Kriegella aquimaris</name>
    <dbReference type="NCBI Taxonomy" id="192904"/>
    <lineage>
        <taxon>Bacteria</taxon>
        <taxon>Pseudomonadati</taxon>
        <taxon>Bacteroidota</taxon>
        <taxon>Flavobacteriia</taxon>
        <taxon>Flavobacteriales</taxon>
        <taxon>Flavobacteriaceae</taxon>
        <taxon>Kriegella</taxon>
    </lineage>
</organism>
<proteinExistence type="predicted"/>
<dbReference type="RefSeq" id="WP_317039829.1">
    <property type="nucleotide sequence ID" value="NZ_FNGV01000001.1"/>
</dbReference>
<dbReference type="Proteomes" id="UP000199440">
    <property type="component" value="Unassembled WGS sequence"/>
</dbReference>
<gene>
    <name evidence="1" type="ORF">SAMN04488514_101915</name>
</gene>
<name>A0A1G9KBY1_9FLAO</name>
<reference evidence="1 2" key="1">
    <citation type="submission" date="2016-10" db="EMBL/GenBank/DDBJ databases">
        <authorList>
            <person name="de Groot N.N."/>
        </authorList>
    </citation>
    <scope>NUCLEOTIDE SEQUENCE [LARGE SCALE GENOMIC DNA]</scope>
    <source>
        <strain evidence="1 2">DSM 19886</strain>
    </source>
</reference>
<protein>
    <recommendedName>
        <fullName evidence="3">Adenylosuccinate lyase</fullName>
    </recommendedName>
</protein>
<evidence type="ECO:0000313" key="2">
    <source>
        <dbReference type="Proteomes" id="UP000199440"/>
    </source>
</evidence>
<dbReference type="AlphaFoldDB" id="A0A1G9KBY1"/>
<dbReference type="EMBL" id="FNGV01000001">
    <property type="protein sequence ID" value="SDL46773.1"/>
    <property type="molecule type" value="Genomic_DNA"/>
</dbReference>